<evidence type="ECO:0000313" key="2">
    <source>
        <dbReference type="RefSeq" id="XP_030978692.1"/>
    </source>
</evidence>
<name>A0A6P8AUV7_PYRGI</name>
<dbReference type="AlphaFoldDB" id="A0A6P8AUV7"/>
<proteinExistence type="predicted"/>
<dbReference type="Proteomes" id="UP000515153">
    <property type="component" value="Chromosome V"/>
</dbReference>
<accession>A0A6P8AUV7</accession>
<dbReference type="KEGG" id="pgri:PgNI_08789"/>
<protein>
    <submittedName>
        <fullName evidence="2">Uncharacterized protein</fullName>
    </submittedName>
</protein>
<reference evidence="2" key="3">
    <citation type="submission" date="2025-08" db="UniProtKB">
        <authorList>
            <consortium name="RefSeq"/>
        </authorList>
    </citation>
    <scope>IDENTIFICATION</scope>
    <source>
        <strain evidence="2">NI907</strain>
    </source>
</reference>
<organism evidence="1 2">
    <name type="scientific">Pyricularia grisea</name>
    <name type="common">Crabgrass-specific blast fungus</name>
    <name type="synonym">Magnaporthe grisea</name>
    <dbReference type="NCBI Taxonomy" id="148305"/>
    <lineage>
        <taxon>Eukaryota</taxon>
        <taxon>Fungi</taxon>
        <taxon>Dikarya</taxon>
        <taxon>Ascomycota</taxon>
        <taxon>Pezizomycotina</taxon>
        <taxon>Sordariomycetes</taxon>
        <taxon>Sordariomycetidae</taxon>
        <taxon>Magnaporthales</taxon>
        <taxon>Pyriculariaceae</taxon>
        <taxon>Pyricularia</taxon>
    </lineage>
</organism>
<keyword evidence="1" id="KW-1185">Reference proteome</keyword>
<reference evidence="2" key="2">
    <citation type="submission" date="2019-10" db="EMBL/GenBank/DDBJ databases">
        <authorList>
            <consortium name="NCBI Genome Project"/>
        </authorList>
    </citation>
    <scope>NUCLEOTIDE SEQUENCE</scope>
    <source>
        <strain evidence="2">NI907</strain>
    </source>
</reference>
<sequence>MNNHIQSPRNSNRDSSANKLVMSKVKGIKCIVDISILISHRFKSLKQESRKFCCYSGC</sequence>
<dbReference type="RefSeq" id="XP_030978692.1">
    <property type="nucleotide sequence ID" value="XM_031128779.1"/>
</dbReference>
<evidence type="ECO:0000313" key="1">
    <source>
        <dbReference type="Proteomes" id="UP000515153"/>
    </source>
</evidence>
<dbReference type="GeneID" id="41963687"/>
<reference evidence="1 2" key="1">
    <citation type="journal article" date="2019" name="Mol. Biol. Evol.">
        <title>Blast fungal genomes show frequent chromosomal changes, gene gains and losses, and effector gene turnover.</title>
        <authorList>
            <person name="Gomez Luciano L.B."/>
            <person name="Jason Tsai I."/>
            <person name="Chuma I."/>
            <person name="Tosa Y."/>
            <person name="Chen Y.H."/>
            <person name="Li J.Y."/>
            <person name="Li M.Y."/>
            <person name="Jade Lu M.Y."/>
            <person name="Nakayashiki H."/>
            <person name="Li W.H."/>
        </authorList>
    </citation>
    <scope>NUCLEOTIDE SEQUENCE [LARGE SCALE GENOMIC DNA]</scope>
    <source>
        <strain evidence="1 2">NI907</strain>
    </source>
</reference>
<gene>
    <name evidence="2" type="ORF">PgNI_08789</name>
</gene>